<feature type="region of interest" description="Disordered" evidence="1">
    <location>
        <begin position="29"/>
        <end position="59"/>
    </location>
</feature>
<dbReference type="InterPro" id="IPR043459">
    <property type="entry name" value="NFD6/NOXY2-like"/>
</dbReference>
<evidence type="ECO:0000313" key="2">
    <source>
        <dbReference type="EMBL" id="KAH7566654.1"/>
    </source>
</evidence>
<accession>A0ABQ8HQU0</accession>
<keyword evidence="3" id="KW-1185">Reference proteome</keyword>
<feature type="compositionally biased region" description="Low complexity" evidence="1">
    <location>
        <begin position="29"/>
        <end position="47"/>
    </location>
</feature>
<organism evidence="2 3">
    <name type="scientific">Xanthoceras sorbifolium</name>
    <dbReference type="NCBI Taxonomy" id="99658"/>
    <lineage>
        <taxon>Eukaryota</taxon>
        <taxon>Viridiplantae</taxon>
        <taxon>Streptophyta</taxon>
        <taxon>Embryophyta</taxon>
        <taxon>Tracheophyta</taxon>
        <taxon>Spermatophyta</taxon>
        <taxon>Magnoliopsida</taxon>
        <taxon>eudicotyledons</taxon>
        <taxon>Gunneridae</taxon>
        <taxon>Pentapetalae</taxon>
        <taxon>rosids</taxon>
        <taxon>malvids</taxon>
        <taxon>Sapindales</taxon>
        <taxon>Sapindaceae</taxon>
        <taxon>Xanthoceroideae</taxon>
        <taxon>Xanthoceras</taxon>
    </lineage>
</organism>
<reference evidence="2 3" key="1">
    <citation type="submission" date="2021-02" db="EMBL/GenBank/DDBJ databases">
        <title>Plant Genome Project.</title>
        <authorList>
            <person name="Zhang R.-G."/>
        </authorList>
    </citation>
    <scope>NUCLEOTIDE SEQUENCE [LARGE SCALE GENOMIC DNA]</scope>
    <source>
        <tissue evidence="2">Leaves</tissue>
    </source>
</reference>
<dbReference type="PANTHER" id="PTHR33156:SF82">
    <property type="match status" value="1"/>
</dbReference>
<name>A0ABQ8HQU0_9ROSI</name>
<dbReference type="PANTHER" id="PTHR33156">
    <property type="entry name" value="OS02G0230000 PROTEIN"/>
    <property type="match status" value="1"/>
</dbReference>
<proteinExistence type="predicted"/>
<sequence>MNMPKPFPALDFTSEQEMAWRCGSLPRSLISTSRSSSIRSASSVPRLRPSPPLTANPLHSRRSMFSLPRTIGALGCTQSLMPLHSVVAATRLTSHISVEARACCELSQDQLHGRVYLELFNV</sequence>
<gene>
    <name evidence="2" type="ORF">JRO89_XS08G0209400</name>
</gene>
<dbReference type="EMBL" id="JAFEMO010000008">
    <property type="protein sequence ID" value="KAH7566654.1"/>
    <property type="molecule type" value="Genomic_DNA"/>
</dbReference>
<dbReference type="Proteomes" id="UP000827721">
    <property type="component" value="Unassembled WGS sequence"/>
</dbReference>
<protein>
    <submittedName>
        <fullName evidence="2">Uncharacterized protein</fullName>
    </submittedName>
</protein>
<evidence type="ECO:0000256" key="1">
    <source>
        <dbReference type="SAM" id="MobiDB-lite"/>
    </source>
</evidence>
<evidence type="ECO:0000313" key="3">
    <source>
        <dbReference type="Proteomes" id="UP000827721"/>
    </source>
</evidence>
<comment type="caution">
    <text evidence="2">The sequence shown here is derived from an EMBL/GenBank/DDBJ whole genome shotgun (WGS) entry which is preliminary data.</text>
</comment>